<proteinExistence type="predicted"/>
<keyword evidence="2" id="KW-1185">Reference proteome</keyword>
<protein>
    <submittedName>
        <fullName evidence="3">Protein kinase domain-containing protein</fullName>
    </submittedName>
</protein>
<feature type="compositionally biased region" description="Basic and acidic residues" evidence="1">
    <location>
        <begin position="158"/>
        <end position="172"/>
    </location>
</feature>
<evidence type="ECO:0000313" key="3">
    <source>
        <dbReference type="WBParaSite" id="L893_g8988.t1"/>
    </source>
</evidence>
<feature type="compositionally biased region" description="Basic and acidic residues" evidence="1">
    <location>
        <begin position="201"/>
        <end position="231"/>
    </location>
</feature>
<evidence type="ECO:0000313" key="2">
    <source>
        <dbReference type="Proteomes" id="UP000095287"/>
    </source>
</evidence>
<evidence type="ECO:0000256" key="1">
    <source>
        <dbReference type="SAM" id="MobiDB-lite"/>
    </source>
</evidence>
<reference evidence="3" key="1">
    <citation type="submission" date="2016-11" db="UniProtKB">
        <authorList>
            <consortium name="WormBaseParasite"/>
        </authorList>
    </citation>
    <scope>IDENTIFICATION</scope>
</reference>
<accession>A0A1I8ATD8</accession>
<name>A0A1I8ATD8_9BILA</name>
<organism evidence="2 3">
    <name type="scientific">Steinernema glaseri</name>
    <dbReference type="NCBI Taxonomy" id="37863"/>
    <lineage>
        <taxon>Eukaryota</taxon>
        <taxon>Metazoa</taxon>
        <taxon>Ecdysozoa</taxon>
        <taxon>Nematoda</taxon>
        <taxon>Chromadorea</taxon>
        <taxon>Rhabditida</taxon>
        <taxon>Tylenchina</taxon>
        <taxon>Panagrolaimomorpha</taxon>
        <taxon>Strongyloidoidea</taxon>
        <taxon>Steinernematidae</taxon>
        <taxon>Steinernema</taxon>
    </lineage>
</organism>
<feature type="region of interest" description="Disordered" evidence="1">
    <location>
        <begin position="156"/>
        <end position="186"/>
    </location>
</feature>
<sequence>MDAVPSAFVFSLMENLLTGDPFRNLGPVEELGRGYGRIAREVYEAATICSIETPGVFFKSSCDEDRVFLKPPVFKGMLRGDVRSPPLPVKNLVGLIDQVLPYLVMSLGLAFLLSFLALISPMSCCWPHKPDDHFGIFLAPPPFLLNVPKASALSPVHRQKEQSSEEAIEKRLSSTASAEGVKEKIESKANQADMACTCSANDKEQSDKNQADRQNQEGNERIDKGIKQNFGLKEEGLAQETKQDAIEIEEVDSPLTRKIIDMTTKAEEVTTEDVDTEGSHSLEVDEGNDIINDAEYQLKVTTIGGCPGGHLGLENGASIIVLLQLADGKVSQFTEKRFRKRERAWSPSWSALISKIPRRYCDDPQSFCWKLDKILYWFDSDSVHFAKEISVKYSGKA</sequence>
<feature type="region of interest" description="Disordered" evidence="1">
    <location>
        <begin position="198"/>
        <end position="231"/>
    </location>
</feature>
<dbReference type="WBParaSite" id="L893_g8988.t1">
    <property type="protein sequence ID" value="L893_g8988.t1"/>
    <property type="gene ID" value="L893_g8988"/>
</dbReference>
<dbReference type="AlphaFoldDB" id="A0A1I8ATD8"/>
<dbReference type="Proteomes" id="UP000095287">
    <property type="component" value="Unplaced"/>
</dbReference>